<reference evidence="2 3" key="1">
    <citation type="submission" date="2006-03" db="EMBL/GenBank/DDBJ databases">
        <title>Complete sequence of Shewanella denitrificans OS217.</title>
        <authorList>
            <consortium name="US DOE Joint Genome Institute"/>
            <person name="Copeland A."/>
            <person name="Lucas S."/>
            <person name="Lapidus A."/>
            <person name="Barry K."/>
            <person name="Detter J.C."/>
            <person name="Glavina del Rio T."/>
            <person name="Hammon N."/>
            <person name="Israni S."/>
            <person name="Dalin E."/>
            <person name="Tice H."/>
            <person name="Pitluck S."/>
            <person name="Brettin T."/>
            <person name="Bruce D."/>
            <person name="Han C."/>
            <person name="Tapia R."/>
            <person name="Gilna P."/>
            <person name="Kiss H."/>
            <person name="Schmutz J."/>
            <person name="Larimer F."/>
            <person name="Land M."/>
            <person name="Hauser L."/>
            <person name="Kyrpides N."/>
            <person name="Lykidis A."/>
            <person name="Richardson P."/>
        </authorList>
    </citation>
    <scope>NUCLEOTIDE SEQUENCE [LARGE SCALE GENOMIC DNA]</scope>
    <source>
        <strain evidence="3">OS217 / ATCC BAA-1090 / DSM 15013</strain>
    </source>
</reference>
<protein>
    <recommendedName>
        <fullName evidence="4">DUF4402 domain-containing protein</fullName>
    </recommendedName>
</protein>
<dbReference type="eggNOG" id="ENOG502ZKS6">
    <property type="taxonomic scope" value="Bacteria"/>
</dbReference>
<evidence type="ECO:0000256" key="1">
    <source>
        <dbReference type="SAM" id="SignalP"/>
    </source>
</evidence>
<dbReference type="EMBL" id="CP000302">
    <property type="protein sequence ID" value="ABE56152.1"/>
    <property type="molecule type" value="Genomic_DNA"/>
</dbReference>
<keyword evidence="1" id="KW-0732">Signal</keyword>
<dbReference type="SUPFAM" id="SSF49348">
    <property type="entry name" value="Clathrin adaptor appendage domain"/>
    <property type="match status" value="1"/>
</dbReference>
<dbReference type="STRING" id="318161.Sden_2873"/>
<keyword evidence="3" id="KW-1185">Reference proteome</keyword>
<evidence type="ECO:0008006" key="4">
    <source>
        <dbReference type="Google" id="ProtNLM"/>
    </source>
</evidence>
<proteinExistence type="predicted"/>
<accession>Q12K74</accession>
<dbReference type="HOGENOM" id="CLU_153246_0_0_6"/>
<dbReference type="Proteomes" id="UP000001982">
    <property type="component" value="Chromosome"/>
</dbReference>
<evidence type="ECO:0000313" key="2">
    <source>
        <dbReference type="EMBL" id="ABE56152.1"/>
    </source>
</evidence>
<feature type="signal peptide" evidence="1">
    <location>
        <begin position="1"/>
        <end position="24"/>
    </location>
</feature>
<organism evidence="2 3">
    <name type="scientific">Shewanella denitrificans (strain OS217 / ATCC BAA-1090 / DSM 15013)</name>
    <dbReference type="NCBI Taxonomy" id="318161"/>
    <lineage>
        <taxon>Bacteria</taxon>
        <taxon>Pseudomonadati</taxon>
        <taxon>Pseudomonadota</taxon>
        <taxon>Gammaproteobacteria</taxon>
        <taxon>Alteromonadales</taxon>
        <taxon>Shewanellaceae</taxon>
        <taxon>Shewanella</taxon>
    </lineage>
</organism>
<sequence>MLRLSKTKANSMNIILLASAVAQAHFTLVSPLGIEEAQTLDLGKITNSVSLYCQLDASQRQGDGCVNSDSQLAKFYFSGAANSQIKVVLQPMSNSDFTFTPLLPNGGQTQTFTLIQGPLEVAIGGRLDVKAGASEGEQEISYTIEVNYI</sequence>
<dbReference type="InterPro" id="IPR013041">
    <property type="entry name" value="Clathrin_app_Ig-like_sf"/>
</dbReference>
<evidence type="ECO:0000313" key="3">
    <source>
        <dbReference type="Proteomes" id="UP000001982"/>
    </source>
</evidence>
<feature type="chain" id="PRO_5004181459" description="DUF4402 domain-containing protein" evidence="1">
    <location>
        <begin position="25"/>
        <end position="149"/>
    </location>
</feature>
<dbReference type="AlphaFoldDB" id="Q12K74"/>
<gene>
    <name evidence="2" type="ordered locus">Sden_2873</name>
</gene>
<dbReference type="Pfam" id="PF14352">
    <property type="entry name" value="DUF4402"/>
    <property type="match status" value="1"/>
</dbReference>
<name>Q12K74_SHEDO</name>
<dbReference type="KEGG" id="sdn:Sden_2873"/>
<dbReference type="InterPro" id="IPR025514">
    <property type="entry name" value="DUF4402"/>
</dbReference>